<evidence type="ECO:0000256" key="1">
    <source>
        <dbReference type="ARBA" id="ARBA00022490"/>
    </source>
</evidence>
<dbReference type="GO" id="GO:0006189">
    <property type="term" value="P:'de novo' IMP biosynthetic process"/>
    <property type="evidence" value="ECO:0007669"/>
    <property type="project" value="InterPro"/>
</dbReference>
<keyword evidence="7" id="KW-0315">Glutamine amidotransferase</keyword>
<name>A0A6J6QR51_9ZZZZ</name>
<evidence type="ECO:0000256" key="3">
    <source>
        <dbReference type="ARBA" id="ARBA00022741"/>
    </source>
</evidence>
<evidence type="ECO:0000256" key="2">
    <source>
        <dbReference type="ARBA" id="ARBA00022598"/>
    </source>
</evidence>
<keyword evidence="4" id="KW-0658">Purine biosynthesis</keyword>
<evidence type="ECO:0000256" key="5">
    <source>
        <dbReference type="ARBA" id="ARBA00022801"/>
    </source>
</evidence>
<dbReference type="GO" id="GO:0016787">
    <property type="term" value="F:hydrolase activity"/>
    <property type="evidence" value="ECO:0007669"/>
    <property type="project" value="UniProtKB-KW"/>
</dbReference>
<dbReference type="SMART" id="SM01211">
    <property type="entry name" value="GATase_5"/>
    <property type="match status" value="1"/>
</dbReference>
<dbReference type="NCBIfam" id="NF002957">
    <property type="entry name" value="PRK03619.1"/>
    <property type="match status" value="1"/>
</dbReference>
<dbReference type="PANTHER" id="PTHR47552:SF1">
    <property type="entry name" value="PHOSPHORIBOSYLFORMYLGLYCINAMIDINE SYNTHASE SUBUNIT PURQ"/>
    <property type="match status" value="1"/>
</dbReference>
<keyword evidence="1" id="KW-0963">Cytoplasm</keyword>
<dbReference type="InterPro" id="IPR010075">
    <property type="entry name" value="PRibForGlyAmidine_synth_PurQ"/>
</dbReference>
<protein>
    <submittedName>
        <fullName evidence="8">Unannotated protein</fullName>
    </submittedName>
</protein>
<dbReference type="PANTHER" id="PTHR47552">
    <property type="entry name" value="PHOSPHORIBOSYLFORMYLGLYCINAMIDINE SYNTHASE SUBUNIT PURQ"/>
    <property type="match status" value="1"/>
</dbReference>
<evidence type="ECO:0000256" key="7">
    <source>
        <dbReference type="ARBA" id="ARBA00022962"/>
    </source>
</evidence>
<dbReference type="GO" id="GO:0004642">
    <property type="term" value="F:phosphoribosylformylglycinamidine synthase activity"/>
    <property type="evidence" value="ECO:0007669"/>
    <property type="project" value="InterPro"/>
</dbReference>
<dbReference type="AlphaFoldDB" id="A0A6J6QR51"/>
<evidence type="ECO:0000256" key="4">
    <source>
        <dbReference type="ARBA" id="ARBA00022755"/>
    </source>
</evidence>
<dbReference type="SUPFAM" id="SSF52317">
    <property type="entry name" value="Class I glutamine amidotransferase-like"/>
    <property type="match status" value="1"/>
</dbReference>
<keyword evidence="3" id="KW-0547">Nucleotide-binding</keyword>
<dbReference type="GO" id="GO:0005524">
    <property type="term" value="F:ATP binding"/>
    <property type="evidence" value="ECO:0007669"/>
    <property type="project" value="UniProtKB-KW"/>
</dbReference>
<evidence type="ECO:0000313" key="8">
    <source>
        <dbReference type="EMBL" id="CAB4711485.1"/>
    </source>
</evidence>
<keyword evidence="2" id="KW-0436">Ligase</keyword>
<reference evidence="8" key="1">
    <citation type="submission" date="2020-05" db="EMBL/GenBank/DDBJ databases">
        <authorList>
            <person name="Chiriac C."/>
            <person name="Salcher M."/>
            <person name="Ghai R."/>
            <person name="Kavagutti S V."/>
        </authorList>
    </citation>
    <scope>NUCLEOTIDE SEQUENCE</scope>
</reference>
<organism evidence="8">
    <name type="scientific">freshwater metagenome</name>
    <dbReference type="NCBI Taxonomy" id="449393"/>
    <lineage>
        <taxon>unclassified sequences</taxon>
        <taxon>metagenomes</taxon>
        <taxon>ecological metagenomes</taxon>
    </lineage>
</organism>
<gene>
    <name evidence="8" type="ORF">UFOPK2399_02027</name>
</gene>
<dbReference type="PROSITE" id="PS51273">
    <property type="entry name" value="GATASE_TYPE_1"/>
    <property type="match status" value="1"/>
</dbReference>
<sequence length="235" mass="24519">MSDAPKPAISVVVFPGSNDDRDTELSLNHLGADASRLWHGEERLPANTAAVVLPGGFSYGDYLRCGAIARFSPVMRDVVRFANEGGLVLGICNGFQILTEAGLLPGVLRQNSTLEFQCQDVSLVVERTDTAFTSRCEPGDRLSIPVKNGEGCWFADPELLAEAEAEGLIALRYAPGTNPNGAIADVAGVISAGGNVFGLMPHPEHAVDPVLGSTDGAKILGSLVDAARSAAFATA</sequence>
<proteinExistence type="inferred from homology"/>
<dbReference type="CDD" id="cd01740">
    <property type="entry name" value="GATase1_FGAR_AT"/>
    <property type="match status" value="1"/>
</dbReference>
<dbReference type="PIRSF" id="PIRSF001586">
    <property type="entry name" value="FGAM_synth_I"/>
    <property type="match status" value="1"/>
</dbReference>
<dbReference type="HAMAP" id="MF_00421">
    <property type="entry name" value="PurQ"/>
    <property type="match status" value="1"/>
</dbReference>
<keyword evidence="5" id="KW-0378">Hydrolase</keyword>
<dbReference type="Pfam" id="PF13507">
    <property type="entry name" value="GATase_5"/>
    <property type="match status" value="1"/>
</dbReference>
<dbReference type="EMBL" id="CAEZXP010000012">
    <property type="protein sequence ID" value="CAB4711485.1"/>
    <property type="molecule type" value="Genomic_DNA"/>
</dbReference>
<dbReference type="InterPro" id="IPR029062">
    <property type="entry name" value="Class_I_gatase-like"/>
</dbReference>
<dbReference type="NCBIfam" id="TIGR01737">
    <property type="entry name" value="FGAM_synth_I"/>
    <property type="match status" value="1"/>
</dbReference>
<dbReference type="Gene3D" id="3.40.50.880">
    <property type="match status" value="1"/>
</dbReference>
<keyword evidence="6" id="KW-0067">ATP-binding</keyword>
<evidence type="ECO:0000256" key="6">
    <source>
        <dbReference type="ARBA" id="ARBA00022840"/>
    </source>
</evidence>
<accession>A0A6J6QR51</accession>